<name>A0A8J2YEU3_9BACL</name>
<accession>A0A8J2YEU3</accession>
<feature type="compositionally biased region" description="Polar residues" evidence="1">
    <location>
        <begin position="9"/>
        <end position="18"/>
    </location>
</feature>
<evidence type="ECO:0000313" key="3">
    <source>
        <dbReference type="Proteomes" id="UP000628775"/>
    </source>
</evidence>
<comment type="caution">
    <text evidence="2">The sequence shown here is derived from an EMBL/GenBank/DDBJ whole genome shotgun (WGS) entry which is preliminary data.</text>
</comment>
<keyword evidence="3" id="KW-1185">Reference proteome</keyword>
<organism evidence="2 3">
    <name type="scientific">Pullulanibacillus camelliae</name>
    <dbReference type="NCBI Taxonomy" id="1707096"/>
    <lineage>
        <taxon>Bacteria</taxon>
        <taxon>Bacillati</taxon>
        <taxon>Bacillota</taxon>
        <taxon>Bacilli</taxon>
        <taxon>Bacillales</taxon>
        <taxon>Sporolactobacillaceae</taxon>
        <taxon>Pullulanibacillus</taxon>
    </lineage>
</organism>
<dbReference type="Proteomes" id="UP000628775">
    <property type="component" value="Unassembled WGS sequence"/>
</dbReference>
<dbReference type="RefSeq" id="WP_188688523.1">
    <property type="nucleotide sequence ID" value="NZ_BMIR01000001.1"/>
</dbReference>
<reference evidence="2" key="1">
    <citation type="journal article" date="2014" name="Int. J. Syst. Evol. Microbiol.">
        <title>Complete genome sequence of Corynebacterium casei LMG S-19264T (=DSM 44701T), isolated from a smear-ripened cheese.</title>
        <authorList>
            <consortium name="US DOE Joint Genome Institute (JGI-PGF)"/>
            <person name="Walter F."/>
            <person name="Albersmeier A."/>
            <person name="Kalinowski J."/>
            <person name="Ruckert C."/>
        </authorList>
    </citation>
    <scope>NUCLEOTIDE SEQUENCE</scope>
    <source>
        <strain evidence="2">CGMCC 1.15371</strain>
    </source>
</reference>
<gene>
    <name evidence="2" type="ORF">GCM10011391_05000</name>
</gene>
<evidence type="ECO:0000313" key="2">
    <source>
        <dbReference type="EMBL" id="GGE29441.1"/>
    </source>
</evidence>
<proteinExistence type="predicted"/>
<reference evidence="2" key="2">
    <citation type="submission" date="2020-09" db="EMBL/GenBank/DDBJ databases">
        <authorList>
            <person name="Sun Q."/>
            <person name="Zhou Y."/>
        </authorList>
    </citation>
    <scope>NUCLEOTIDE SEQUENCE</scope>
    <source>
        <strain evidence="2">CGMCC 1.15371</strain>
    </source>
</reference>
<evidence type="ECO:0000256" key="1">
    <source>
        <dbReference type="SAM" id="MobiDB-lite"/>
    </source>
</evidence>
<sequence length="55" mass="6379">MTKERRNFDNASDNNGQRHSQKSDGEHRNGRLAQLKNHNTDALDIPNEYLAKKED</sequence>
<dbReference type="AlphaFoldDB" id="A0A8J2YEU3"/>
<protein>
    <submittedName>
        <fullName evidence="2">Uncharacterized protein</fullName>
    </submittedName>
</protein>
<dbReference type="EMBL" id="BMIR01000001">
    <property type="protein sequence ID" value="GGE29441.1"/>
    <property type="molecule type" value="Genomic_DNA"/>
</dbReference>
<feature type="region of interest" description="Disordered" evidence="1">
    <location>
        <begin position="1"/>
        <end position="55"/>
    </location>
</feature>